<evidence type="ECO:0000313" key="3">
    <source>
        <dbReference type="Proteomes" id="UP000256561"/>
    </source>
</evidence>
<keyword evidence="1" id="KW-0472">Membrane</keyword>
<accession>A0A3D8M9K9</accession>
<dbReference type="RefSeq" id="WP_115592660.1">
    <property type="nucleotide sequence ID" value="NZ_QRHA01000004.1"/>
</dbReference>
<comment type="caution">
    <text evidence="2">The sequence shown here is derived from an EMBL/GenBank/DDBJ whole genome shotgun (WGS) entry which is preliminary data.</text>
</comment>
<keyword evidence="1" id="KW-0812">Transmembrane</keyword>
<proteinExistence type="predicted"/>
<organism evidence="2 3">
    <name type="scientific">Alteromonas aestuariivivens</name>
    <dbReference type="NCBI Taxonomy" id="1938339"/>
    <lineage>
        <taxon>Bacteria</taxon>
        <taxon>Pseudomonadati</taxon>
        <taxon>Pseudomonadota</taxon>
        <taxon>Gammaproteobacteria</taxon>
        <taxon>Alteromonadales</taxon>
        <taxon>Alteromonadaceae</taxon>
        <taxon>Alteromonas/Salinimonas group</taxon>
        <taxon>Alteromonas</taxon>
    </lineage>
</organism>
<evidence type="ECO:0000256" key="1">
    <source>
        <dbReference type="SAM" id="Phobius"/>
    </source>
</evidence>
<dbReference type="OrthoDB" id="5625885at2"/>
<dbReference type="Proteomes" id="UP000256561">
    <property type="component" value="Unassembled WGS sequence"/>
</dbReference>
<gene>
    <name evidence="2" type="ORF">DXV75_06895</name>
</gene>
<dbReference type="Pfam" id="PF11174">
    <property type="entry name" value="DUF2970"/>
    <property type="match status" value="1"/>
</dbReference>
<protein>
    <submittedName>
        <fullName evidence="2">DUF2970 domain-containing protein</fullName>
    </submittedName>
</protein>
<dbReference type="EMBL" id="QRHA01000004">
    <property type="protein sequence ID" value="RDV26707.1"/>
    <property type="molecule type" value="Genomic_DNA"/>
</dbReference>
<evidence type="ECO:0000313" key="2">
    <source>
        <dbReference type="EMBL" id="RDV26707.1"/>
    </source>
</evidence>
<dbReference type="InterPro" id="IPR021344">
    <property type="entry name" value="DUF2970"/>
</dbReference>
<keyword evidence="3" id="KW-1185">Reference proteome</keyword>
<sequence>MPDEQKPSVKSVLLSVLASLFGVQSQRNYKRDFTQGALWIYIAVGILMVGVFILSLLGLVWLILP</sequence>
<dbReference type="AlphaFoldDB" id="A0A3D8M9K9"/>
<reference evidence="3" key="1">
    <citation type="submission" date="2018-08" db="EMBL/GenBank/DDBJ databases">
        <authorList>
            <person name="Zhang J."/>
            <person name="Du Z.-J."/>
        </authorList>
    </citation>
    <scope>NUCLEOTIDE SEQUENCE [LARGE SCALE GENOMIC DNA]</scope>
    <source>
        <strain evidence="3">KCTC 52655</strain>
    </source>
</reference>
<name>A0A3D8M9K9_9ALTE</name>
<feature type="transmembrane region" description="Helical" evidence="1">
    <location>
        <begin position="41"/>
        <end position="64"/>
    </location>
</feature>
<keyword evidence="1" id="KW-1133">Transmembrane helix</keyword>